<keyword evidence="2" id="KW-1185">Reference proteome</keyword>
<reference evidence="1" key="2">
    <citation type="submission" date="2021-09" db="EMBL/GenBank/DDBJ databases">
        <authorList>
            <person name="Jia N."/>
            <person name="Wang J."/>
            <person name="Shi W."/>
            <person name="Du L."/>
            <person name="Sun Y."/>
            <person name="Zhan W."/>
            <person name="Jiang J."/>
            <person name="Wang Q."/>
            <person name="Zhang B."/>
            <person name="Ji P."/>
            <person name="Sakyi L.B."/>
            <person name="Cui X."/>
            <person name="Yuan T."/>
            <person name="Jiang B."/>
            <person name="Yang W."/>
            <person name="Lam T.T.-Y."/>
            <person name="Chang Q."/>
            <person name="Ding S."/>
            <person name="Wang X."/>
            <person name="Zhu J."/>
            <person name="Ruan X."/>
            <person name="Zhao L."/>
            <person name="Wei J."/>
            <person name="Que T."/>
            <person name="Du C."/>
            <person name="Cheng J."/>
            <person name="Dai P."/>
            <person name="Han X."/>
            <person name="Huang E."/>
            <person name="Gao Y."/>
            <person name="Liu J."/>
            <person name="Shao H."/>
            <person name="Ye R."/>
            <person name="Li L."/>
            <person name="Wei W."/>
            <person name="Wang X."/>
            <person name="Wang C."/>
            <person name="Huo Q."/>
            <person name="Li W."/>
            <person name="Guo W."/>
            <person name="Chen H."/>
            <person name="Chen S."/>
            <person name="Zhou L."/>
            <person name="Zhou L."/>
            <person name="Ni X."/>
            <person name="Tian J."/>
            <person name="Zhou Y."/>
            <person name="Sheng Y."/>
            <person name="Liu T."/>
            <person name="Pan Y."/>
            <person name="Xia L."/>
            <person name="Li J."/>
            <person name="Zhao F."/>
            <person name="Cao W."/>
        </authorList>
    </citation>
    <scope>NUCLEOTIDE SEQUENCE</scope>
    <source>
        <strain evidence="1">Rmic-2018</strain>
        <tissue evidence="1">Larvae</tissue>
    </source>
</reference>
<protein>
    <submittedName>
        <fullName evidence="1">Uncharacterized protein</fullName>
    </submittedName>
</protein>
<organism evidence="1 2">
    <name type="scientific">Rhipicephalus microplus</name>
    <name type="common">Cattle tick</name>
    <name type="synonym">Boophilus microplus</name>
    <dbReference type="NCBI Taxonomy" id="6941"/>
    <lineage>
        <taxon>Eukaryota</taxon>
        <taxon>Metazoa</taxon>
        <taxon>Ecdysozoa</taxon>
        <taxon>Arthropoda</taxon>
        <taxon>Chelicerata</taxon>
        <taxon>Arachnida</taxon>
        <taxon>Acari</taxon>
        <taxon>Parasitiformes</taxon>
        <taxon>Ixodida</taxon>
        <taxon>Ixodoidea</taxon>
        <taxon>Ixodidae</taxon>
        <taxon>Rhipicephalinae</taxon>
        <taxon>Rhipicephalus</taxon>
        <taxon>Boophilus</taxon>
    </lineage>
</organism>
<proteinExistence type="predicted"/>
<dbReference type="EMBL" id="JABSTU010000010">
    <property type="protein sequence ID" value="KAH8019994.1"/>
    <property type="molecule type" value="Genomic_DNA"/>
</dbReference>
<dbReference type="Proteomes" id="UP000821866">
    <property type="component" value="Chromosome 8"/>
</dbReference>
<dbReference type="AlphaFoldDB" id="A0A9J6DDE8"/>
<name>A0A9J6DDE8_RHIMP</name>
<comment type="caution">
    <text evidence="1">The sequence shown here is derived from an EMBL/GenBank/DDBJ whole genome shotgun (WGS) entry which is preliminary data.</text>
</comment>
<evidence type="ECO:0000313" key="2">
    <source>
        <dbReference type="Proteomes" id="UP000821866"/>
    </source>
</evidence>
<sequence>MVGREAGTMCAVPREDDRRLVFDPRWRRSSSASMGSKLDESSRRSFVFIQALYKKGNARAVERTTKETLFEGFSVFGAAGGASKASTMPFFDERPGAVGLTMKALHQRVYRYRSVGLICTVVADYFEVFHGVILRLLSSIGSSVFARDSSAGGIFSLNSHGTCTGNVVRLLDNWCLLFDHTDKTKYGHFHRQLFFRSLVASKQDQNFVFVKAHDEIKGNAYAIKRTTKEMLTTLLGGFYSSGAAGGAIKAAAMPVLQERPGVVCVMMKELHEWVDRLPSMGLATENSAKKNEDTMGLACAVADDYLEVTRVDNRCTTPETKSDYFYGQLGYRSLKANGARSFVIVKTIPETKGNAYAFKRTTNKC</sequence>
<reference evidence="1" key="1">
    <citation type="journal article" date="2020" name="Cell">
        <title>Large-Scale Comparative Analyses of Tick Genomes Elucidate Their Genetic Diversity and Vector Capacities.</title>
        <authorList>
            <consortium name="Tick Genome and Microbiome Consortium (TIGMIC)"/>
            <person name="Jia N."/>
            <person name="Wang J."/>
            <person name="Shi W."/>
            <person name="Du L."/>
            <person name="Sun Y."/>
            <person name="Zhan W."/>
            <person name="Jiang J.F."/>
            <person name="Wang Q."/>
            <person name="Zhang B."/>
            <person name="Ji P."/>
            <person name="Bell-Sakyi L."/>
            <person name="Cui X.M."/>
            <person name="Yuan T.T."/>
            <person name="Jiang B.G."/>
            <person name="Yang W.F."/>
            <person name="Lam T.T."/>
            <person name="Chang Q.C."/>
            <person name="Ding S.J."/>
            <person name="Wang X.J."/>
            <person name="Zhu J.G."/>
            <person name="Ruan X.D."/>
            <person name="Zhao L."/>
            <person name="Wei J.T."/>
            <person name="Ye R.Z."/>
            <person name="Que T.C."/>
            <person name="Du C.H."/>
            <person name="Zhou Y.H."/>
            <person name="Cheng J.X."/>
            <person name="Dai P.F."/>
            <person name="Guo W.B."/>
            <person name="Han X.H."/>
            <person name="Huang E.J."/>
            <person name="Li L.F."/>
            <person name="Wei W."/>
            <person name="Gao Y.C."/>
            <person name="Liu J.Z."/>
            <person name="Shao H.Z."/>
            <person name="Wang X."/>
            <person name="Wang C.C."/>
            <person name="Yang T.C."/>
            <person name="Huo Q.B."/>
            <person name="Li W."/>
            <person name="Chen H.Y."/>
            <person name="Chen S.E."/>
            <person name="Zhou L.G."/>
            <person name="Ni X.B."/>
            <person name="Tian J.H."/>
            <person name="Sheng Y."/>
            <person name="Liu T."/>
            <person name="Pan Y.S."/>
            <person name="Xia L.Y."/>
            <person name="Li J."/>
            <person name="Zhao F."/>
            <person name="Cao W.C."/>
        </authorList>
    </citation>
    <scope>NUCLEOTIDE SEQUENCE</scope>
    <source>
        <strain evidence="1">Rmic-2018</strain>
    </source>
</reference>
<accession>A0A9J6DDE8</accession>
<gene>
    <name evidence="1" type="ORF">HPB51_023869</name>
</gene>
<evidence type="ECO:0000313" key="1">
    <source>
        <dbReference type="EMBL" id="KAH8019994.1"/>
    </source>
</evidence>